<protein>
    <submittedName>
        <fullName evidence="2">Uncharacterized protein</fullName>
    </submittedName>
</protein>
<reference evidence="2 3" key="1">
    <citation type="submission" date="2019-03" db="EMBL/GenBank/DDBJ databases">
        <title>First draft genome of Liparis tanakae, snailfish: a comprehensive survey of snailfish specific genes.</title>
        <authorList>
            <person name="Kim W."/>
            <person name="Song I."/>
            <person name="Jeong J.-H."/>
            <person name="Kim D."/>
            <person name="Kim S."/>
            <person name="Ryu S."/>
            <person name="Song J.Y."/>
            <person name="Lee S.K."/>
        </authorList>
    </citation>
    <scope>NUCLEOTIDE SEQUENCE [LARGE SCALE GENOMIC DNA]</scope>
    <source>
        <tissue evidence="2">Muscle</tissue>
    </source>
</reference>
<keyword evidence="3" id="KW-1185">Reference proteome</keyword>
<feature type="transmembrane region" description="Helical" evidence="1">
    <location>
        <begin position="94"/>
        <end position="117"/>
    </location>
</feature>
<dbReference type="Proteomes" id="UP000314294">
    <property type="component" value="Unassembled WGS sequence"/>
</dbReference>
<comment type="caution">
    <text evidence="2">The sequence shown here is derived from an EMBL/GenBank/DDBJ whole genome shotgun (WGS) entry which is preliminary data.</text>
</comment>
<keyword evidence="1" id="KW-1133">Transmembrane helix</keyword>
<sequence length="165" mass="17922">MEPLGGSFEGLLREMPWLIDRDSLLACPGLTCAICMLSVTGLMLLVILIGRVGQSHCRLFSGSRRHKDRGAVLESRGNPRVSVAWGQRRIEEGLVLCLLTLALPLCSCLWGLLGLGLHPGCGHAGSKPPGPMMYWFARRGGTPWDKLGGALPGNKKYNIDMIYGH</sequence>
<evidence type="ECO:0000256" key="1">
    <source>
        <dbReference type="SAM" id="Phobius"/>
    </source>
</evidence>
<dbReference type="AlphaFoldDB" id="A0A4Z2HC35"/>
<accession>A0A4Z2HC35</accession>
<evidence type="ECO:0000313" key="2">
    <source>
        <dbReference type="EMBL" id="TNN62573.1"/>
    </source>
</evidence>
<dbReference type="EMBL" id="SRLO01000290">
    <property type="protein sequence ID" value="TNN62573.1"/>
    <property type="molecule type" value="Genomic_DNA"/>
</dbReference>
<keyword evidence="1" id="KW-0812">Transmembrane</keyword>
<organism evidence="2 3">
    <name type="scientific">Liparis tanakae</name>
    <name type="common">Tanaka's snailfish</name>
    <dbReference type="NCBI Taxonomy" id="230148"/>
    <lineage>
        <taxon>Eukaryota</taxon>
        <taxon>Metazoa</taxon>
        <taxon>Chordata</taxon>
        <taxon>Craniata</taxon>
        <taxon>Vertebrata</taxon>
        <taxon>Euteleostomi</taxon>
        <taxon>Actinopterygii</taxon>
        <taxon>Neopterygii</taxon>
        <taxon>Teleostei</taxon>
        <taxon>Neoteleostei</taxon>
        <taxon>Acanthomorphata</taxon>
        <taxon>Eupercaria</taxon>
        <taxon>Perciformes</taxon>
        <taxon>Cottioidei</taxon>
        <taxon>Cottales</taxon>
        <taxon>Liparidae</taxon>
        <taxon>Liparis</taxon>
    </lineage>
</organism>
<keyword evidence="1" id="KW-0472">Membrane</keyword>
<proteinExistence type="predicted"/>
<gene>
    <name evidence="2" type="ORF">EYF80_027172</name>
</gene>
<feature type="transmembrane region" description="Helical" evidence="1">
    <location>
        <begin position="23"/>
        <end position="49"/>
    </location>
</feature>
<name>A0A4Z2HC35_9TELE</name>
<evidence type="ECO:0000313" key="3">
    <source>
        <dbReference type="Proteomes" id="UP000314294"/>
    </source>
</evidence>